<dbReference type="PRINTS" id="PR00463">
    <property type="entry name" value="EP450I"/>
</dbReference>
<reference evidence="11 12" key="1">
    <citation type="submission" date="2025-04" db="UniProtKB">
        <authorList>
            <consortium name="RefSeq"/>
        </authorList>
    </citation>
    <scope>IDENTIFICATION</scope>
</reference>
<dbReference type="GO" id="GO:0004497">
    <property type="term" value="F:monooxygenase activity"/>
    <property type="evidence" value="ECO:0007669"/>
    <property type="project" value="UniProtKB-KW"/>
</dbReference>
<evidence type="ECO:0000313" key="13">
    <source>
        <dbReference type="RefSeq" id="XP_055863678.1"/>
    </source>
</evidence>
<dbReference type="SUPFAM" id="SSF48264">
    <property type="entry name" value="Cytochrome P450"/>
    <property type="match status" value="1"/>
</dbReference>
<dbReference type="InterPro" id="IPR002401">
    <property type="entry name" value="Cyt_P450_E_grp-I"/>
</dbReference>
<dbReference type="InterPro" id="IPR017972">
    <property type="entry name" value="Cyt_P450_CS"/>
</dbReference>
<dbReference type="InterPro" id="IPR036396">
    <property type="entry name" value="Cyt_P450_sf"/>
</dbReference>
<protein>
    <submittedName>
        <fullName evidence="11 12">Ultra-long-chain fatty acid omega-hydroxylase-like</fullName>
    </submittedName>
</protein>
<evidence type="ECO:0000256" key="9">
    <source>
        <dbReference type="RuleBase" id="RU000461"/>
    </source>
</evidence>
<keyword evidence="6 8" id="KW-0408">Iron</keyword>
<evidence type="ECO:0000256" key="5">
    <source>
        <dbReference type="ARBA" id="ARBA00023002"/>
    </source>
</evidence>
<evidence type="ECO:0000313" key="11">
    <source>
        <dbReference type="RefSeq" id="XP_055863676.1"/>
    </source>
</evidence>
<sequence>MFFTYIVLALVTFVIGKYLRKFIRMRQIFSKLPSRSDYSYITGTLHKYPGLNEAGLDFEVKSSEEFKYFHVVWFGPLVPIVNLFHPDSVRQVVKSSAPKPRSSYLASGYDMLTRWLGEGLLIANGAKWARSRRLLTPAFHFDILKQYVDVYNQSGDLLIEKMKKLSKTDQSFDLYPLINLDALDIILRCAFSYKSNCQTKEKSPDDYSTVIEKIQLMAGDRFLKPHYFSEFIYSFTSQGREFYRLCDVAHKVAEEVIEKRRKELETDPTLMHQGKVRDFLDTLLTARDEDGAGLSLLEIRNEVDTFLFEGHDTTASGMTWTLYSLAKHPEYQERVYQEIMDVLQGRENLEWSDLSKLEFTTMCIKESLRLNATVPVIERKLAEDCVIQGYTLPAGSRVSIQIYALHHNPHVWEEPFEYKPERFHPDNQKNMDPFQFLPFSAGSRNCIGQNFAMNEMKVTISKVIQNFQLSLDPGYEALRLPVVTMKSEKGVFVRAKARR</sequence>
<evidence type="ECO:0000256" key="8">
    <source>
        <dbReference type="PIRSR" id="PIRSR602401-1"/>
    </source>
</evidence>
<dbReference type="RefSeq" id="XP_055863677.1">
    <property type="nucleotide sequence ID" value="XM_056007702.1"/>
</dbReference>
<evidence type="ECO:0000256" key="3">
    <source>
        <dbReference type="ARBA" id="ARBA00022617"/>
    </source>
</evidence>
<keyword evidence="7 9" id="KW-0503">Monooxygenase</keyword>
<dbReference type="Proteomes" id="UP001165740">
    <property type="component" value="Chromosome 13"/>
</dbReference>
<organism evidence="10 13">
    <name type="scientific">Biomphalaria glabrata</name>
    <name type="common">Bloodfluke planorb</name>
    <name type="synonym">Freshwater snail</name>
    <dbReference type="NCBI Taxonomy" id="6526"/>
    <lineage>
        <taxon>Eukaryota</taxon>
        <taxon>Metazoa</taxon>
        <taxon>Spiralia</taxon>
        <taxon>Lophotrochozoa</taxon>
        <taxon>Mollusca</taxon>
        <taxon>Gastropoda</taxon>
        <taxon>Heterobranchia</taxon>
        <taxon>Euthyneura</taxon>
        <taxon>Panpulmonata</taxon>
        <taxon>Hygrophila</taxon>
        <taxon>Lymnaeoidea</taxon>
        <taxon>Planorbidae</taxon>
        <taxon>Biomphalaria</taxon>
    </lineage>
</organism>
<comment type="similarity">
    <text evidence="2 9">Belongs to the cytochrome P450 family.</text>
</comment>
<dbReference type="OMA" id="WEGPTPK"/>
<accession>A0A9W2YLL7</accession>
<dbReference type="CDD" id="cd20659">
    <property type="entry name" value="CYP4B_4F-like"/>
    <property type="match status" value="1"/>
</dbReference>
<evidence type="ECO:0000256" key="7">
    <source>
        <dbReference type="ARBA" id="ARBA00023033"/>
    </source>
</evidence>
<gene>
    <name evidence="11 12 13" type="primary">LOC106057390</name>
</gene>
<dbReference type="InterPro" id="IPR050196">
    <property type="entry name" value="Cytochrome_P450_Monoox"/>
</dbReference>
<dbReference type="InterPro" id="IPR001128">
    <property type="entry name" value="Cyt_P450"/>
</dbReference>
<evidence type="ECO:0000313" key="10">
    <source>
        <dbReference type="Proteomes" id="UP001165740"/>
    </source>
</evidence>
<evidence type="ECO:0000256" key="4">
    <source>
        <dbReference type="ARBA" id="ARBA00022723"/>
    </source>
</evidence>
<feature type="binding site" description="axial binding residue" evidence="8">
    <location>
        <position position="446"/>
    </location>
    <ligand>
        <name>heme</name>
        <dbReference type="ChEBI" id="CHEBI:30413"/>
    </ligand>
    <ligandPart>
        <name>Fe</name>
        <dbReference type="ChEBI" id="CHEBI:18248"/>
    </ligandPart>
</feature>
<proteinExistence type="inferred from homology"/>
<keyword evidence="5 9" id="KW-0560">Oxidoreductase</keyword>
<dbReference type="GO" id="GO:0016705">
    <property type="term" value="F:oxidoreductase activity, acting on paired donors, with incorporation or reduction of molecular oxygen"/>
    <property type="evidence" value="ECO:0007669"/>
    <property type="project" value="InterPro"/>
</dbReference>
<keyword evidence="10" id="KW-1185">Reference proteome</keyword>
<keyword evidence="4 8" id="KW-0479">Metal-binding</keyword>
<dbReference type="Pfam" id="PF00067">
    <property type="entry name" value="p450"/>
    <property type="match status" value="1"/>
</dbReference>
<dbReference type="GO" id="GO:0005506">
    <property type="term" value="F:iron ion binding"/>
    <property type="evidence" value="ECO:0007669"/>
    <property type="project" value="InterPro"/>
</dbReference>
<dbReference type="Gene3D" id="1.10.630.10">
    <property type="entry name" value="Cytochrome P450"/>
    <property type="match status" value="1"/>
</dbReference>
<dbReference type="RefSeq" id="XP_055863678.1">
    <property type="nucleotide sequence ID" value="XM_056007703.1"/>
</dbReference>
<comment type="cofactor">
    <cofactor evidence="1 8">
        <name>heme</name>
        <dbReference type="ChEBI" id="CHEBI:30413"/>
    </cofactor>
</comment>
<evidence type="ECO:0000256" key="2">
    <source>
        <dbReference type="ARBA" id="ARBA00010617"/>
    </source>
</evidence>
<dbReference type="PANTHER" id="PTHR24291">
    <property type="entry name" value="CYTOCHROME P450 FAMILY 4"/>
    <property type="match status" value="1"/>
</dbReference>
<dbReference type="GeneID" id="106057390"/>
<dbReference type="PROSITE" id="PS00086">
    <property type="entry name" value="CYTOCHROME_P450"/>
    <property type="match status" value="1"/>
</dbReference>
<evidence type="ECO:0000256" key="6">
    <source>
        <dbReference type="ARBA" id="ARBA00023004"/>
    </source>
</evidence>
<evidence type="ECO:0000313" key="12">
    <source>
        <dbReference type="RefSeq" id="XP_055863677.1"/>
    </source>
</evidence>
<dbReference type="PANTHER" id="PTHR24291:SF201">
    <property type="entry name" value="CYTOCHROME P450, FAMILY 4, SUBFAMILY B, POLYPEPTIDE 7"/>
    <property type="match status" value="1"/>
</dbReference>
<evidence type="ECO:0000256" key="1">
    <source>
        <dbReference type="ARBA" id="ARBA00001971"/>
    </source>
</evidence>
<dbReference type="GO" id="GO:0020037">
    <property type="term" value="F:heme binding"/>
    <property type="evidence" value="ECO:0007669"/>
    <property type="project" value="InterPro"/>
</dbReference>
<dbReference type="AlphaFoldDB" id="A0A9W2YLL7"/>
<keyword evidence="3 8" id="KW-0349">Heme</keyword>
<dbReference type="FunFam" id="1.10.630.10:FF:000182">
    <property type="entry name" value="Cytochrome P450 3A4"/>
    <property type="match status" value="1"/>
</dbReference>
<dbReference type="OrthoDB" id="1470350at2759"/>
<dbReference type="RefSeq" id="XP_055863676.1">
    <property type="nucleotide sequence ID" value="XM_056007701.1"/>
</dbReference>
<name>A0A9W2YLL7_BIOGL</name>
<dbReference type="PRINTS" id="PR00385">
    <property type="entry name" value="P450"/>
</dbReference>